<dbReference type="InterPro" id="IPR000620">
    <property type="entry name" value="EamA_dom"/>
</dbReference>
<feature type="transmembrane region" description="Helical" evidence="1">
    <location>
        <begin position="117"/>
        <end position="135"/>
    </location>
</feature>
<evidence type="ECO:0000259" key="2">
    <source>
        <dbReference type="Pfam" id="PF00892"/>
    </source>
</evidence>
<dbReference type="EMBL" id="DQUI01000088">
    <property type="protein sequence ID" value="HIP84982.1"/>
    <property type="molecule type" value="Genomic_DNA"/>
</dbReference>
<proteinExistence type="predicted"/>
<feature type="domain" description="EamA" evidence="2">
    <location>
        <begin position="4"/>
        <end position="134"/>
    </location>
</feature>
<dbReference type="Pfam" id="PF00892">
    <property type="entry name" value="EamA"/>
    <property type="match status" value="1"/>
</dbReference>
<gene>
    <name evidence="3" type="ORF">EYH15_05785</name>
    <name evidence="4" type="ORF">EYH21_03020</name>
</gene>
<feature type="transmembrane region" description="Helical" evidence="1">
    <location>
        <begin position="91"/>
        <end position="111"/>
    </location>
</feature>
<dbReference type="GO" id="GO:0016020">
    <property type="term" value="C:membrane"/>
    <property type="evidence" value="ECO:0007669"/>
    <property type="project" value="InterPro"/>
</dbReference>
<reference evidence="3" key="1">
    <citation type="journal article" date="2020" name="ISME J.">
        <title>Gammaproteobacteria mediating utilization of methyl-, sulfur- and petroleum organic compounds in deep ocean hydrothermal plumes.</title>
        <authorList>
            <person name="Zhou Z."/>
            <person name="Liu Y."/>
            <person name="Pan J."/>
            <person name="Cron B.R."/>
            <person name="Toner B.M."/>
            <person name="Anantharaman K."/>
            <person name="Breier J.A."/>
            <person name="Dick G.J."/>
            <person name="Li M."/>
        </authorList>
    </citation>
    <scope>NUCLEOTIDE SEQUENCE</scope>
    <source>
        <strain evidence="3">SZUA-1453</strain>
        <strain evidence="4">SZUA-1471</strain>
    </source>
</reference>
<sequence length="137" mass="14780">MNEVVAGILIAILYGVGTFFAKIVSERDPFIQWIIVNIVGILLTLFIVVKDPQRLWQIQGKILVYGVISAVMVVLGSLLLYYALNKGRASIVVPLSSIGPAITTVLAVLFLGEHLSINQIIGIVLVILGVILISINS</sequence>
<keyword evidence="1" id="KW-0812">Transmembrane</keyword>
<dbReference type="AlphaFoldDB" id="A0A833E287"/>
<dbReference type="PANTHER" id="PTHR22911">
    <property type="entry name" value="ACYL-MALONYL CONDENSING ENZYME-RELATED"/>
    <property type="match status" value="1"/>
</dbReference>
<protein>
    <submittedName>
        <fullName evidence="3">EamA family transporter</fullName>
    </submittedName>
</protein>
<dbReference type="Proteomes" id="UP000643554">
    <property type="component" value="Unassembled WGS sequence"/>
</dbReference>
<feature type="transmembrane region" description="Helical" evidence="1">
    <location>
        <begin position="62"/>
        <end position="84"/>
    </location>
</feature>
<evidence type="ECO:0000313" key="4">
    <source>
        <dbReference type="EMBL" id="HIP91255.1"/>
    </source>
</evidence>
<evidence type="ECO:0000256" key="1">
    <source>
        <dbReference type="SAM" id="Phobius"/>
    </source>
</evidence>
<feature type="transmembrane region" description="Helical" evidence="1">
    <location>
        <begin position="30"/>
        <end position="50"/>
    </location>
</feature>
<dbReference type="EMBL" id="DQUO01000033">
    <property type="protein sequence ID" value="HIP91255.1"/>
    <property type="molecule type" value="Genomic_DNA"/>
</dbReference>
<dbReference type="PANTHER" id="PTHR22911:SF137">
    <property type="entry name" value="SOLUTE CARRIER FAMILY 35 MEMBER G2-RELATED"/>
    <property type="match status" value="1"/>
</dbReference>
<dbReference type="Gene3D" id="1.10.3730.20">
    <property type="match status" value="1"/>
</dbReference>
<dbReference type="InterPro" id="IPR037185">
    <property type="entry name" value="EmrE-like"/>
</dbReference>
<name>A0A833E287_9EURY</name>
<accession>A0A833E287</accession>
<evidence type="ECO:0000313" key="5">
    <source>
        <dbReference type="Proteomes" id="UP000643554"/>
    </source>
</evidence>
<keyword evidence="1" id="KW-1133">Transmembrane helix</keyword>
<dbReference type="Proteomes" id="UP000618343">
    <property type="component" value="Unassembled WGS sequence"/>
</dbReference>
<dbReference type="SUPFAM" id="SSF103481">
    <property type="entry name" value="Multidrug resistance efflux transporter EmrE"/>
    <property type="match status" value="1"/>
</dbReference>
<comment type="caution">
    <text evidence="3">The sequence shown here is derived from an EMBL/GenBank/DDBJ whole genome shotgun (WGS) entry which is preliminary data.</text>
</comment>
<evidence type="ECO:0000313" key="3">
    <source>
        <dbReference type="EMBL" id="HIP84982.1"/>
    </source>
</evidence>
<organism evidence="3 5">
    <name type="scientific">Methanothermococcus okinawensis</name>
    <dbReference type="NCBI Taxonomy" id="155863"/>
    <lineage>
        <taxon>Archaea</taxon>
        <taxon>Methanobacteriati</taxon>
        <taxon>Methanobacteriota</taxon>
        <taxon>Methanomada group</taxon>
        <taxon>Methanococci</taxon>
        <taxon>Methanococcales</taxon>
        <taxon>Methanococcaceae</taxon>
        <taxon>Methanothermococcus</taxon>
    </lineage>
</organism>
<feature type="transmembrane region" description="Helical" evidence="1">
    <location>
        <begin position="6"/>
        <end position="23"/>
    </location>
</feature>
<keyword evidence="1" id="KW-0472">Membrane</keyword>